<evidence type="ECO:0000313" key="3">
    <source>
        <dbReference type="EMBL" id="PZC78580.1"/>
    </source>
</evidence>
<proteinExistence type="predicted"/>
<feature type="coiled-coil region" evidence="1">
    <location>
        <begin position="76"/>
        <end position="138"/>
    </location>
</feature>
<dbReference type="EMBL" id="KZ149900">
    <property type="protein sequence ID" value="PZC78580.1"/>
    <property type="molecule type" value="Genomic_DNA"/>
</dbReference>
<gene>
    <name evidence="3" type="primary">HaOG202039</name>
    <name evidence="3" type="ORF">B5X24_HaOG202039</name>
</gene>
<organism evidence="3 4">
    <name type="scientific">Helicoverpa armigera</name>
    <name type="common">Cotton bollworm</name>
    <name type="synonym">Heliothis armigera</name>
    <dbReference type="NCBI Taxonomy" id="29058"/>
    <lineage>
        <taxon>Eukaryota</taxon>
        <taxon>Metazoa</taxon>
        <taxon>Ecdysozoa</taxon>
        <taxon>Arthropoda</taxon>
        <taxon>Hexapoda</taxon>
        <taxon>Insecta</taxon>
        <taxon>Pterygota</taxon>
        <taxon>Neoptera</taxon>
        <taxon>Endopterygota</taxon>
        <taxon>Lepidoptera</taxon>
        <taxon>Glossata</taxon>
        <taxon>Ditrysia</taxon>
        <taxon>Noctuoidea</taxon>
        <taxon>Noctuidae</taxon>
        <taxon>Heliothinae</taxon>
        <taxon>Helicoverpa</taxon>
    </lineage>
</organism>
<evidence type="ECO:0000256" key="2">
    <source>
        <dbReference type="SAM" id="MobiDB-lite"/>
    </source>
</evidence>
<feature type="region of interest" description="Disordered" evidence="2">
    <location>
        <begin position="1"/>
        <end position="47"/>
    </location>
</feature>
<dbReference type="Proteomes" id="UP000249218">
    <property type="component" value="Unassembled WGS sequence"/>
</dbReference>
<dbReference type="PANTHER" id="PTHR37445">
    <property type="entry name" value="PROTEIN CBG24663"/>
    <property type="match status" value="1"/>
</dbReference>
<keyword evidence="1" id="KW-0175">Coiled coil</keyword>
<evidence type="ECO:0000313" key="4">
    <source>
        <dbReference type="Proteomes" id="UP000249218"/>
    </source>
</evidence>
<accession>A0A2W1C0D6</accession>
<name>A0A2W1C0D6_HELAM</name>
<dbReference type="PANTHER" id="PTHR37445:SF3">
    <property type="entry name" value="ZINC FINGER PHD-TYPE DOMAIN-CONTAINING PROTEIN"/>
    <property type="match status" value="1"/>
</dbReference>
<dbReference type="AlphaFoldDB" id="A0A2W1C0D6"/>
<evidence type="ECO:0000256" key="1">
    <source>
        <dbReference type="SAM" id="Coils"/>
    </source>
</evidence>
<sequence length="299" mass="34828">MNPQRTPPKVISSSGSGSGSVPNLSTYGKDEYNNNVNLRKRKDRSEENDYKEDFEDFRMEMMKFLEDFGRKQNENLKVIQTEISEIKNEIKTIKSATEIFTQRFELINNEIQNIKTNNSTTEDKIKHIECEISQIKNQQHKNSPPAESLSLSYEHLILEMKERCEREHNIVIVGIPEITDQNSIARQKHDNEEVIKITKMLVEDCPIPIKCLRLGKYSPTKNRAIKVQFNNNNTPKQLLQNKSKLPDNMRLFSDQTPSQRKYLLSLRDEMNKRIENGEKDLTIKYVKGVPSITKINKKN</sequence>
<keyword evidence="4" id="KW-1185">Reference proteome</keyword>
<reference evidence="3 4" key="1">
    <citation type="journal article" date="2017" name="BMC Biol.">
        <title>Genomic innovations, transcriptional plasticity and gene loss underlying the evolution and divergence of two highly polyphagous and invasive Helicoverpa pest species.</title>
        <authorList>
            <person name="Pearce S.L."/>
            <person name="Clarke D.F."/>
            <person name="East P.D."/>
            <person name="Elfekih S."/>
            <person name="Gordon K.H."/>
            <person name="Jermiin L.S."/>
            <person name="McGaughran A."/>
            <person name="Oakeshott J.G."/>
            <person name="Papanikolaou A."/>
            <person name="Perera O.P."/>
            <person name="Rane R.V."/>
            <person name="Richards S."/>
            <person name="Tay W.T."/>
            <person name="Walsh T.K."/>
            <person name="Anderson A."/>
            <person name="Anderson C.J."/>
            <person name="Asgari S."/>
            <person name="Board P.G."/>
            <person name="Bretschneider A."/>
            <person name="Campbell P.M."/>
            <person name="Chertemps T."/>
            <person name="Christeller J.T."/>
            <person name="Coppin C.W."/>
            <person name="Downes S.J."/>
            <person name="Duan G."/>
            <person name="Farnsworth C.A."/>
            <person name="Good R.T."/>
            <person name="Han L.B."/>
            <person name="Han Y.C."/>
            <person name="Hatje K."/>
            <person name="Horne I."/>
            <person name="Huang Y.P."/>
            <person name="Hughes D.S."/>
            <person name="Jacquin-Joly E."/>
            <person name="James W."/>
            <person name="Jhangiani S."/>
            <person name="Kollmar M."/>
            <person name="Kuwar S.S."/>
            <person name="Li S."/>
            <person name="Liu N.Y."/>
            <person name="Maibeche M.T."/>
            <person name="Miller J.R."/>
            <person name="Montagne N."/>
            <person name="Perry T."/>
            <person name="Qu J."/>
            <person name="Song S.V."/>
            <person name="Sutton G.G."/>
            <person name="Vogel H."/>
            <person name="Walenz B.P."/>
            <person name="Xu W."/>
            <person name="Zhang H.J."/>
            <person name="Zou Z."/>
            <person name="Batterham P."/>
            <person name="Edwards O.R."/>
            <person name="Feyereisen R."/>
            <person name="Gibbs R.A."/>
            <person name="Heckel D.G."/>
            <person name="McGrath A."/>
            <person name="Robin C."/>
            <person name="Scherer S.E."/>
            <person name="Worley K.C."/>
            <person name="Wu Y.D."/>
        </authorList>
    </citation>
    <scope>NUCLEOTIDE SEQUENCE [LARGE SCALE GENOMIC DNA]</scope>
    <source>
        <strain evidence="3">Harm_GR_Male_#8</strain>
        <tissue evidence="3">Whole organism</tissue>
    </source>
</reference>
<protein>
    <submittedName>
        <fullName evidence="3">Uncharacterized protein</fullName>
    </submittedName>
</protein>